<protein>
    <submittedName>
        <fullName evidence="1">MerR family transcriptional regulator</fullName>
    </submittedName>
</protein>
<feature type="non-terminal residue" evidence="1">
    <location>
        <position position="1"/>
    </location>
</feature>
<proteinExistence type="predicted"/>
<evidence type="ECO:0000313" key="1">
    <source>
        <dbReference type="EMBL" id="KPY42549.1"/>
    </source>
</evidence>
<sequence length="64" mass="6615">SVTGGMPTQSDGHDQCRGGLVCNDERHPKGCIGGGCLSMEACPLRNKGDELGKRGAGPYLLDQA</sequence>
<comment type="caution">
    <text evidence="1">The sequence shown here is derived from an EMBL/GenBank/DDBJ whole genome shotgun (WGS) entry which is preliminary data.</text>
</comment>
<dbReference type="Proteomes" id="UP000050554">
    <property type="component" value="Unassembled WGS sequence"/>
</dbReference>
<dbReference type="EMBL" id="LJRF01000209">
    <property type="protein sequence ID" value="KPY42549.1"/>
    <property type="molecule type" value="Genomic_DNA"/>
</dbReference>
<accession>A0A0P9YB50</accession>
<dbReference type="AlphaFoldDB" id="A0A0P9YB50"/>
<organism evidence="1 2">
    <name type="scientific">Pseudomonas syringae pv. ribicola</name>
    <dbReference type="NCBI Taxonomy" id="55398"/>
    <lineage>
        <taxon>Bacteria</taxon>
        <taxon>Pseudomonadati</taxon>
        <taxon>Pseudomonadota</taxon>
        <taxon>Gammaproteobacteria</taxon>
        <taxon>Pseudomonadales</taxon>
        <taxon>Pseudomonadaceae</taxon>
        <taxon>Pseudomonas</taxon>
    </lineage>
</organism>
<dbReference type="PATRIC" id="fig|55398.3.peg.5167"/>
<name>A0A0P9YB50_PSESI</name>
<evidence type="ECO:0000313" key="2">
    <source>
        <dbReference type="Proteomes" id="UP000050554"/>
    </source>
</evidence>
<gene>
    <name evidence="1" type="ORF">ALO47_04145</name>
</gene>
<reference evidence="1 2" key="1">
    <citation type="submission" date="2015-09" db="EMBL/GenBank/DDBJ databases">
        <title>Genome announcement of multiple Pseudomonas syringae strains.</title>
        <authorList>
            <person name="Thakur S."/>
            <person name="Wang P.W."/>
            <person name="Gong Y."/>
            <person name="Weir B.S."/>
            <person name="Guttman D.S."/>
        </authorList>
    </citation>
    <scope>NUCLEOTIDE SEQUENCE [LARGE SCALE GENOMIC DNA]</scope>
    <source>
        <strain evidence="1 2">ICMP3882</strain>
    </source>
</reference>